<name>A0A3A2ZMY6_9EURO</name>
<dbReference type="STRING" id="2070753.A0A3A2ZMY6"/>
<evidence type="ECO:0000313" key="2">
    <source>
        <dbReference type="EMBL" id="RJE18481.1"/>
    </source>
</evidence>
<dbReference type="PANTHER" id="PTHR34365">
    <property type="entry name" value="ENOLASE (DUF1399)"/>
    <property type="match status" value="1"/>
</dbReference>
<feature type="region of interest" description="Disordered" evidence="1">
    <location>
        <begin position="609"/>
        <end position="631"/>
    </location>
</feature>
<evidence type="ECO:0000256" key="1">
    <source>
        <dbReference type="SAM" id="MobiDB-lite"/>
    </source>
</evidence>
<protein>
    <recommendedName>
        <fullName evidence="4">Alpha-ketoglutarate-dependent sulfonate dioxygenase</fullName>
    </recommendedName>
</protein>
<sequence>MESISTDFKNALPLDEPPAYEDVAAASLTIPCLNLSKSADTATVTPDQCAAHLKVLAAFADLQDTIANDDGLFGLHDSDADKFLDFSNEVRAQIREKRWAVYVVRAVERYTAWWNLCIPDHGTRPTIGDLQERRYDGVTMCNTKICWSRMHMPPLDSIRYAKMSLWVSGLPWNIINDCINNFTMDYDPGETGLSWDNLDDSPEKFVECPRCKQSVPVPWTAGEVNSSVDEIFETFYGFADKTFHVSCTFCSTTINHERLKVAKFRKDLKALVEQRYPMPGTFYTTRGVPEAAVDPPSTFPNRLLWASQRSLLGLNDTELENCMTVSELRHLLEMRISKKEILIDAIGGTIRFDVCSEERRRLEASGIRVRSHLIAEEKIAFRRMMSRYWENHTPFAIDLVGAVIRQGVFVRKMDNIDWLHSPTVMATMDRLIEKYHVFMRIMVANPLCMAVPTLDVDLAWHTHQLVPSRYYFYCLSETGNSGKTDGPYFIDHDDKVDEIKLSDGFEWTSRMYRKFTDGGVYSECTCWYCEATRVPDLYLAILPTPSISRAQAAADALHDHIPPDQDKNPHISAHNAVKPERKVVPGPTPRQVKSMLLRNHYEKALRRLQKRNKKQGKQPETNKKAENDGDPQAFRSVWGYPVFVPFYGPYVVDPSIHQGIYPGNPTCMSFVPGAHGNCAAGTCGGGVAAGSC</sequence>
<feature type="non-terminal residue" evidence="2">
    <location>
        <position position="692"/>
    </location>
</feature>
<evidence type="ECO:0000313" key="3">
    <source>
        <dbReference type="Proteomes" id="UP000266188"/>
    </source>
</evidence>
<feature type="region of interest" description="Disordered" evidence="1">
    <location>
        <begin position="559"/>
        <end position="592"/>
    </location>
</feature>
<gene>
    <name evidence="2" type="ORF">PHISCL_09177</name>
</gene>
<dbReference type="EMBL" id="MVGC01000544">
    <property type="protein sequence ID" value="RJE18481.1"/>
    <property type="molecule type" value="Genomic_DNA"/>
</dbReference>
<dbReference type="InterPro" id="IPR009836">
    <property type="entry name" value="GRDP-like"/>
</dbReference>
<evidence type="ECO:0008006" key="4">
    <source>
        <dbReference type="Google" id="ProtNLM"/>
    </source>
</evidence>
<organism evidence="2 3">
    <name type="scientific">Aspergillus sclerotialis</name>
    <dbReference type="NCBI Taxonomy" id="2070753"/>
    <lineage>
        <taxon>Eukaryota</taxon>
        <taxon>Fungi</taxon>
        <taxon>Dikarya</taxon>
        <taxon>Ascomycota</taxon>
        <taxon>Pezizomycotina</taxon>
        <taxon>Eurotiomycetes</taxon>
        <taxon>Eurotiomycetidae</taxon>
        <taxon>Eurotiales</taxon>
        <taxon>Aspergillaceae</taxon>
        <taxon>Aspergillus</taxon>
        <taxon>Aspergillus subgen. Polypaecilum</taxon>
    </lineage>
</organism>
<dbReference type="OrthoDB" id="2684236at2759"/>
<feature type="compositionally biased region" description="Basic and acidic residues" evidence="1">
    <location>
        <begin position="559"/>
        <end position="569"/>
    </location>
</feature>
<reference evidence="3" key="1">
    <citation type="submission" date="2017-02" db="EMBL/GenBank/DDBJ databases">
        <authorList>
            <person name="Tafer H."/>
            <person name="Lopandic K."/>
        </authorList>
    </citation>
    <scope>NUCLEOTIDE SEQUENCE [LARGE SCALE GENOMIC DNA]</scope>
    <source>
        <strain evidence="3">CBS 366.77</strain>
    </source>
</reference>
<dbReference type="Proteomes" id="UP000266188">
    <property type="component" value="Unassembled WGS sequence"/>
</dbReference>
<proteinExistence type="predicted"/>
<dbReference type="Pfam" id="PF07173">
    <property type="entry name" value="GRDP-like"/>
    <property type="match status" value="1"/>
</dbReference>
<keyword evidence="3" id="KW-1185">Reference proteome</keyword>
<comment type="caution">
    <text evidence="2">The sequence shown here is derived from an EMBL/GenBank/DDBJ whole genome shotgun (WGS) entry which is preliminary data.</text>
</comment>
<dbReference type="PANTHER" id="PTHR34365:SF7">
    <property type="entry name" value="GLYCINE-RICH DOMAIN-CONTAINING PROTEIN 1"/>
    <property type="match status" value="1"/>
</dbReference>
<accession>A0A3A2ZMY6</accession>
<dbReference type="AlphaFoldDB" id="A0A3A2ZMY6"/>